<dbReference type="RefSeq" id="WP_190131831.1">
    <property type="nucleotide sequence ID" value="NZ_BNBD01000011.1"/>
</dbReference>
<evidence type="ECO:0000313" key="2">
    <source>
        <dbReference type="Proteomes" id="UP000638313"/>
    </source>
</evidence>
<evidence type="ECO:0000313" key="1">
    <source>
        <dbReference type="EMBL" id="GHF61506.1"/>
    </source>
</evidence>
<proteinExistence type="predicted"/>
<dbReference type="Proteomes" id="UP000638313">
    <property type="component" value="Unassembled WGS sequence"/>
</dbReference>
<organism evidence="1 2">
    <name type="scientific">Streptomyces mashuensis</name>
    <dbReference type="NCBI Taxonomy" id="33904"/>
    <lineage>
        <taxon>Bacteria</taxon>
        <taxon>Bacillati</taxon>
        <taxon>Actinomycetota</taxon>
        <taxon>Actinomycetes</taxon>
        <taxon>Kitasatosporales</taxon>
        <taxon>Streptomycetaceae</taxon>
        <taxon>Streptomyces</taxon>
    </lineage>
</organism>
<reference evidence="1" key="2">
    <citation type="submission" date="2020-09" db="EMBL/GenBank/DDBJ databases">
        <authorList>
            <person name="Sun Q."/>
            <person name="Ohkuma M."/>
        </authorList>
    </citation>
    <scope>NUCLEOTIDE SEQUENCE</scope>
    <source>
        <strain evidence="1">JCM 4059</strain>
    </source>
</reference>
<dbReference type="AlphaFoldDB" id="A0A919EF08"/>
<reference evidence="1" key="1">
    <citation type="journal article" date="2014" name="Int. J. Syst. Evol. Microbiol.">
        <title>Complete genome sequence of Corynebacterium casei LMG S-19264T (=DSM 44701T), isolated from a smear-ripened cheese.</title>
        <authorList>
            <consortium name="US DOE Joint Genome Institute (JGI-PGF)"/>
            <person name="Walter F."/>
            <person name="Albersmeier A."/>
            <person name="Kalinowski J."/>
            <person name="Ruckert C."/>
        </authorList>
    </citation>
    <scope>NUCLEOTIDE SEQUENCE</scope>
    <source>
        <strain evidence="1">JCM 4059</strain>
    </source>
</reference>
<accession>A0A919EF08</accession>
<sequence length="70" mass="8054">MAKTDEAALWERLAELLNTLDGAGLNVHFGDRMGPETDWYTAPYVYAGNRGGGTRVAWDRKRRRWTVEQR</sequence>
<protein>
    <submittedName>
        <fullName evidence="1">Uncharacterized protein</fullName>
    </submittedName>
</protein>
<dbReference type="EMBL" id="BNBD01000011">
    <property type="protein sequence ID" value="GHF61506.1"/>
    <property type="molecule type" value="Genomic_DNA"/>
</dbReference>
<comment type="caution">
    <text evidence="1">The sequence shown here is derived from an EMBL/GenBank/DDBJ whole genome shotgun (WGS) entry which is preliminary data.</text>
</comment>
<gene>
    <name evidence="1" type="ORF">GCM10010218_48810</name>
</gene>
<keyword evidence="2" id="KW-1185">Reference proteome</keyword>
<name>A0A919EF08_9ACTN</name>